<dbReference type="InterPro" id="IPR032287">
    <property type="entry name" value="DUF4838"/>
</dbReference>
<evidence type="ECO:0000259" key="4">
    <source>
        <dbReference type="PROSITE" id="PS51272"/>
    </source>
</evidence>
<feature type="region of interest" description="Disordered" evidence="2">
    <location>
        <begin position="451"/>
        <end position="529"/>
    </location>
</feature>
<dbReference type="Gene3D" id="3.30.379.10">
    <property type="entry name" value="Chitobiase/beta-hexosaminidase domain 2-like"/>
    <property type="match status" value="1"/>
</dbReference>
<evidence type="ECO:0000313" key="5">
    <source>
        <dbReference type="EMBL" id="RAV16367.1"/>
    </source>
</evidence>
<keyword evidence="3" id="KW-0732">Signal</keyword>
<gene>
    <name evidence="5" type="ORF">DQG23_28515</name>
</gene>
<dbReference type="Proteomes" id="UP000250369">
    <property type="component" value="Unassembled WGS sequence"/>
</dbReference>
<evidence type="ECO:0000256" key="1">
    <source>
        <dbReference type="ARBA" id="ARBA00022801"/>
    </source>
</evidence>
<dbReference type="Gene3D" id="2.60.120.260">
    <property type="entry name" value="Galactose-binding domain-like"/>
    <property type="match status" value="2"/>
</dbReference>
<comment type="caution">
    <text evidence="5">The sequence shown here is derived from an EMBL/GenBank/DDBJ whole genome shotgun (WGS) entry which is preliminary data.</text>
</comment>
<dbReference type="PROSITE" id="PS51272">
    <property type="entry name" value="SLH"/>
    <property type="match status" value="3"/>
</dbReference>
<dbReference type="Pfam" id="PF00395">
    <property type="entry name" value="SLH"/>
    <property type="match status" value="3"/>
</dbReference>
<dbReference type="InterPro" id="IPR029018">
    <property type="entry name" value="Hex-like_dom2"/>
</dbReference>
<dbReference type="PANTHER" id="PTHR47406">
    <property type="entry name" value="COAGULATION FACTOR 5/8 TYPE, C-TERMINAL"/>
    <property type="match status" value="1"/>
</dbReference>
<reference evidence="5 6" key="1">
    <citation type="journal article" date="2009" name="Int. J. Syst. Evol. Microbiol.">
        <title>Paenibacillus contaminans sp. nov., isolated from a contaminated laboratory plate.</title>
        <authorList>
            <person name="Chou J.H."/>
            <person name="Lee J.H."/>
            <person name="Lin M.C."/>
            <person name="Chang P.S."/>
            <person name="Arun A.B."/>
            <person name="Young C.C."/>
            <person name="Chen W.M."/>
        </authorList>
    </citation>
    <scope>NUCLEOTIDE SEQUENCE [LARGE SCALE GENOMIC DNA]</scope>
    <source>
        <strain evidence="5 6">CKOBP-6</strain>
    </source>
</reference>
<keyword evidence="6" id="KW-1185">Reference proteome</keyword>
<feature type="domain" description="SLH" evidence="4">
    <location>
        <begin position="109"/>
        <end position="167"/>
    </location>
</feature>
<feature type="signal peptide" evidence="3">
    <location>
        <begin position="1"/>
        <end position="28"/>
    </location>
</feature>
<dbReference type="SUPFAM" id="SSF49344">
    <property type="entry name" value="CBD9-like"/>
    <property type="match status" value="1"/>
</dbReference>
<dbReference type="InterPro" id="IPR008979">
    <property type="entry name" value="Galactose-bd-like_sf"/>
</dbReference>
<evidence type="ECO:0000256" key="3">
    <source>
        <dbReference type="SAM" id="SignalP"/>
    </source>
</evidence>
<dbReference type="SUPFAM" id="SSF49785">
    <property type="entry name" value="Galactose-binding domain-like"/>
    <property type="match status" value="1"/>
</dbReference>
<dbReference type="EMBL" id="QMFB01000021">
    <property type="protein sequence ID" value="RAV16367.1"/>
    <property type="molecule type" value="Genomic_DNA"/>
</dbReference>
<dbReference type="GO" id="GO:0005975">
    <property type="term" value="P:carbohydrate metabolic process"/>
    <property type="evidence" value="ECO:0007669"/>
    <property type="project" value="UniProtKB-ARBA"/>
</dbReference>
<protein>
    <recommendedName>
        <fullName evidence="4">SLH domain-containing protein</fullName>
    </recommendedName>
</protein>
<accession>A0A329MGF0</accession>
<name>A0A329MGF0_9BACL</name>
<dbReference type="PANTHER" id="PTHR47406:SF2">
    <property type="entry name" value="ALPHA GLUCURONIDASE N-TERMINAL DOMAIN-CONTAINING PROTEIN"/>
    <property type="match status" value="1"/>
</dbReference>
<dbReference type="RefSeq" id="WP_113034445.1">
    <property type="nucleotide sequence ID" value="NZ_QMFB01000021.1"/>
</dbReference>
<sequence length="2006" mass="217106">MKSFGRRGKKLLMCFMMLCLCLSSLGSAVGKAYGAASDQIAPSASLPAAFADIKDHWAEKPLSAWIANDYIEGYPDGTFKPDHAVNRGEAVALINRSFGFHNKGRIDFSDLTVADWEYEELAKAVNAGYAGGYPDGTIAAKREISRQEAAMMIARLLGLEVGGEDTAANGFKDAAQIAQWSKVAVAAVAAAQIMEGYEDGSFKPEAFLTRAEAVAILDRALASKAAFTFDRAGTYGPSGGVRQINGDVVVSASDVILQNMKIEGNLLLAESIGEGDVFLRNVTVRGMTNVKGGGVNSIHVDNGMLAEVIVDRAAGTVRIVVTGKTVIAETVVKSSVILEESGADPDAGFRLVKLSEALADGSKVTMTGTFDRVYVDAESISILLERGMIGELAVAESASGASIQIGKEARVVSMILDAIVKVIGEGVIEKAAVSEKARGTTFEKRPLLEAGAGAQGNGNSGNNGGNNGNNGGSNGNNGGNNGNNGGSNGNNGGNNGNNGGSNGNNGGNNGNNGGSNGNNGGNNGNNGGNEPSTSAVIAAVYAVNGSISVTFDKVPNNVPAIGDFAVQQLIGNGTPASAAPTHLVWDENAKTAVLTVPVVHASESAQSVVYRVSYKGAASVDAAAFVVPGGIPIVMNGEAKAVVVAPANPDLPVDQIPGWHNYNTFLKGKVRVVDTKKHSGGNSLHINDEDAMNYTVESNRVEVSPGSSYTASAQYYLESGDPYPALLIYFYDENGSLIDFYPYDIGDQTGEWAELSCTGTAPAQAKYAAVVLQSDSTGKRSVYFDDVVFKETSGGELPVQNPGFENNAGIAVDTFVEYVRKASGATLPIVTEEQLQQDESIDPDLIRIYVGGSTPTGDADIDQALAAINTGGFVIRTEDGAIRIIGSTSQGTEFGVYEFLERYLGVRWLMPGDEGEHVPKRSTIIVPQERVREEPATISRHIFWMESPASNVDWLRFNRMHDNIQFHHNLEYLFDPAVFGDHPEYYPGGVLPEPGTWEWNPCLNDDTAAAAIARIKQYFQQNPQASSFSLGVTDSRKHCESDPSHPNYPGADHLNSIGLLNISDLYYPWVNRIAEGVLEEYPDKYFGLLAYAQVYDPPMNADGTPFKLNSHVIPYITDDRVSWLDPEIDAEAQAHMVRWKKSATNFGFYEYLFGSPYSLPRMYLHKMAENYRYAKDNGVIGHVAEWMPNFGEGPKLWISAKLQWNPDQDVEQLTNEWYTTAVGSASAPFLQEYYEHWEDFWTRRVFESEWYLMWKHSVPRSNYLNIYTHDYLKMITKEELQASRILMQKVVDLAETDEQRARAEYLMGTFEFYEASALSYPRTQAVPVPADETSALAMVADFRQSIEMAAKRKLYIADNQMRYTQMWDGVQQVLINALLAYVEAHEDENGVIRGELDQIMIDFPGVIRQPAYAVKTNAGEEIILQSLDFNQGPWVHAKPFNQFLTTPDKQQPPVETKVRLLWDDTNLYVGYENFDSDIGAMVYNDAVSGNWWDGPTPDSVETFLGDTSTMYKGFFSNMNDVKFGFKMGINPPTGRQGSPETQWKVGSRIYGDRWNTVQVIPFASINIDPETAGSLMGFFLRNYHGQNLYLSWYGGNTWATEDFNVIHLEDNQTDPEIWVTAVNGSIQVKLPEGSEAPTVGDFQVEQAIMPGAPAAITAALDSWNPDSRIAVLTVPAVAAGESDQSVVYGVSYKNGPPVEAAAFLVKGQIVIVEDGLAKAVVVVPTPADHRIPGWRLTHPIREMEAGKMKIVSSKSYSGGHSVHIDDASVTQVQGLESNLVPITGGEAYTVSAMTYSESGSLPLLLIYYYDQAGTLIDGGYVEGGIEGQWAPISITRAAPVNAAYASAVLFSDSVGVRNMYFDDVVMKNANGDELPIGNPGFELVSNGAAEMFAEYVLKSSAAVLPVVTEEELSGGGESYDDYVRIYVGGAVPTGYPVIDQALEGLQDDGFVIDAAGNKITIIGPTDTGTERGVKHFLERYLGVRWAVPGGDDEVVPPMSTIAIPRS</sequence>
<dbReference type="SUPFAM" id="SSF55545">
    <property type="entry name" value="beta-N-acetylhexosaminidase-like domain"/>
    <property type="match status" value="1"/>
</dbReference>
<dbReference type="Gene3D" id="2.60.40.1190">
    <property type="match status" value="1"/>
</dbReference>
<dbReference type="Pfam" id="PF16126">
    <property type="entry name" value="DUF4838"/>
    <property type="match status" value="1"/>
</dbReference>
<feature type="domain" description="SLH" evidence="4">
    <location>
        <begin position="45"/>
        <end position="108"/>
    </location>
</feature>
<feature type="chain" id="PRO_5039597831" description="SLH domain-containing protein" evidence="3">
    <location>
        <begin position="29"/>
        <end position="2006"/>
    </location>
</feature>
<evidence type="ECO:0000256" key="2">
    <source>
        <dbReference type="SAM" id="MobiDB-lite"/>
    </source>
</evidence>
<evidence type="ECO:0000313" key="6">
    <source>
        <dbReference type="Proteomes" id="UP000250369"/>
    </source>
</evidence>
<feature type="compositionally biased region" description="Gly residues" evidence="2">
    <location>
        <begin position="453"/>
        <end position="527"/>
    </location>
</feature>
<dbReference type="OrthoDB" id="185675at2"/>
<proteinExistence type="predicted"/>
<dbReference type="GO" id="GO:0016787">
    <property type="term" value="F:hydrolase activity"/>
    <property type="evidence" value="ECO:0007669"/>
    <property type="project" value="UniProtKB-KW"/>
</dbReference>
<organism evidence="5 6">
    <name type="scientific">Paenibacillus contaminans</name>
    <dbReference type="NCBI Taxonomy" id="450362"/>
    <lineage>
        <taxon>Bacteria</taxon>
        <taxon>Bacillati</taxon>
        <taxon>Bacillota</taxon>
        <taxon>Bacilli</taxon>
        <taxon>Bacillales</taxon>
        <taxon>Paenibacillaceae</taxon>
        <taxon>Paenibacillus</taxon>
    </lineage>
</organism>
<feature type="domain" description="SLH" evidence="4">
    <location>
        <begin position="168"/>
        <end position="231"/>
    </location>
</feature>
<dbReference type="InterPro" id="IPR001119">
    <property type="entry name" value="SLH_dom"/>
</dbReference>
<keyword evidence="1" id="KW-0378">Hydrolase</keyword>